<proteinExistence type="predicted"/>
<dbReference type="RefSeq" id="WP_018146059.1">
    <property type="nucleotide sequence ID" value="NZ_CP011367.1"/>
</dbReference>
<dbReference type="Proteomes" id="UP000064201">
    <property type="component" value="Chromosome"/>
</dbReference>
<name>A0A0G3G0G1_9GAMM</name>
<dbReference type="NCBIfam" id="NF009314">
    <property type="entry name" value="PRK12674.1-2"/>
    <property type="match status" value="1"/>
</dbReference>
<dbReference type="GO" id="GO:0015385">
    <property type="term" value="F:sodium:proton antiporter activity"/>
    <property type="evidence" value="ECO:0007669"/>
    <property type="project" value="TreeGrafter"/>
</dbReference>
<keyword evidence="2" id="KW-0812">Transmembrane</keyword>
<feature type="transmembrane region" description="Helical" evidence="2">
    <location>
        <begin position="63"/>
        <end position="83"/>
    </location>
</feature>
<keyword evidence="4" id="KW-1185">Reference proteome</keyword>
<keyword evidence="2" id="KW-1133">Transmembrane helix</keyword>
<sequence>MTEFLTGLFLVVGAAFMVVAALGLVRMPDLPMRLHATTKAGVLGAGLMMVGVAVYFGDGGVTTRAVAVIGFLLLTAPVAAHAIGRAGYFVGVPLWEHSKTDELKGRYDEKNHTLASPPEMQDAKQDDDVPRA</sequence>
<keyword evidence="2" id="KW-0472">Membrane</keyword>
<evidence type="ECO:0000313" key="3">
    <source>
        <dbReference type="EMBL" id="AKJ94675.1"/>
    </source>
</evidence>
<dbReference type="Pfam" id="PF03334">
    <property type="entry name" value="PhaG_MnhG_YufB"/>
    <property type="match status" value="1"/>
</dbReference>
<dbReference type="AlphaFoldDB" id="A0A0G3G0G1"/>
<dbReference type="PANTHER" id="PTHR34703">
    <property type="entry name" value="ANTIPORTER SUBUNIT MNHG2-RELATED"/>
    <property type="match status" value="1"/>
</dbReference>
<gene>
    <name evidence="3" type="ORF">TVD_04495</name>
</gene>
<feature type="transmembrane region" description="Helical" evidence="2">
    <location>
        <begin position="6"/>
        <end position="25"/>
    </location>
</feature>
<dbReference type="KEGG" id="tvr:TVD_04495"/>
<dbReference type="PATRIC" id="fig|106634.4.peg.919"/>
<feature type="transmembrane region" description="Helical" evidence="2">
    <location>
        <begin position="37"/>
        <end position="57"/>
    </location>
</feature>
<organism evidence="3 4">
    <name type="scientific">Thioalkalivibrio versutus</name>
    <dbReference type="NCBI Taxonomy" id="106634"/>
    <lineage>
        <taxon>Bacteria</taxon>
        <taxon>Pseudomonadati</taxon>
        <taxon>Pseudomonadota</taxon>
        <taxon>Gammaproteobacteria</taxon>
        <taxon>Chromatiales</taxon>
        <taxon>Ectothiorhodospiraceae</taxon>
        <taxon>Thioalkalivibrio</taxon>
    </lineage>
</organism>
<evidence type="ECO:0000256" key="2">
    <source>
        <dbReference type="SAM" id="Phobius"/>
    </source>
</evidence>
<dbReference type="PANTHER" id="PTHR34703:SF1">
    <property type="entry name" value="ANTIPORTER SUBUNIT MNHG2-RELATED"/>
    <property type="match status" value="1"/>
</dbReference>
<dbReference type="EMBL" id="CP011367">
    <property type="protein sequence ID" value="AKJ94675.1"/>
    <property type="molecule type" value="Genomic_DNA"/>
</dbReference>
<accession>A0A0G3G0G1</accession>
<evidence type="ECO:0000313" key="4">
    <source>
        <dbReference type="Proteomes" id="UP000064201"/>
    </source>
</evidence>
<reference evidence="3 4" key="1">
    <citation type="submission" date="2015-04" db="EMBL/GenBank/DDBJ databases">
        <title>Complete Sequence for the Genome of the Thioalkalivibrio versutus D301.</title>
        <authorList>
            <person name="Mu T."/>
            <person name="Zhou J."/>
            <person name="Xu X."/>
        </authorList>
    </citation>
    <scope>NUCLEOTIDE SEQUENCE [LARGE SCALE GENOMIC DNA]</scope>
    <source>
        <strain evidence="3 4">D301</strain>
    </source>
</reference>
<feature type="region of interest" description="Disordered" evidence="1">
    <location>
        <begin position="106"/>
        <end position="132"/>
    </location>
</feature>
<protein>
    <submittedName>
        <fullName evidence="3">Sodium:proton antiporter</fullName>
    </submittedName>
</protein>
<evidence type="ECO:0000256" key="1">
    <source>
        <dbReference type="SAM" id="MobiDB-lite"/>
    </source>
</evidence>
<dbReference type="NCBIfam" id="TIGR01300">
    <property type="entry name" value="CPA3_mnhG_phaG"/>
    <property type="match status" value="1"/>
</dbReference>
<dbReference type="InterPro" id="IPR005133">
    <property type="entry name" value="PhaG_MnhG_YufB"/>
</dbReference>
<dbReference type="STRING" id="106634.TVD_04495"/>
<dbReference type="OrthoDB" id="9813804at2"/>
<feature type="compositionally biased region" description="Basic and acidic residues" evidence="1">
    <location>
        <begin position="121"/>
        <end position="132"/>
    </location>
</feature>